<dbReference type="PANTHER" id="PTHR43283:SF3">
    <property type="entry name" value="BETA-LACTAMASE FAMILY PROTEIN (AFU_ORTHOLOGUE AFUA_5G07500)"/>
    <property type="match status" value="1"/>
</dbReference>
<dbReference type="EMBL" id="JAPEVB010000001">
    <property type="protein sequence ID" value="KAJ4396077.1"/>
    <property type="molecule type" value="Genomic_DNA"/>
</dbReference>
<accession>A0A9W9D035</accession>
<reference evidence="2" key="1">
    <citation type="submission" date="2022-10" db="EMBL/GenBank/DDBJ databases">
        <title>Tapping the CABI collections for fungal endophytes: first genome assemblies for Collariella, Neodidymelliopsis, Ascochyta clinopodiicola, Didymella pomorum, Didymosphaeria variabile, Neocosmospora piperis and Neocucurbitaria cava.</title>
        <authorList>
            <person name="Hill R."/>
        </authorList>
    </citation>
    <scope>NUCLEOTIDE SEQUENCE</scope>
    <source>
        <strain evidence="2">IMI 355082</strain>
    </source>
</reference>
<sequence>MPLNQQTVDTLRATVEAACFDHRIGLPGATVVVVGKDGNELFAHSAGRRGVASLEDMSLDNAFWIASCTKAVTGIACMQLVEKGLLKLDDGEQIESLCPELKTLKVLKKDRTLEDKSKAITLRMLLSHTAGFGYSFFNERLRDYNYPAGQDEFNGRMEEMIQPLLFQPGEGWEYGLGIDWAGIALERVTGLTLGDYMKKNIFEPLGIRDMAFLPSKELKAKIAFMHHRTPDGVLHPRDHLLRVPLVVEREEEASRVFNSGGGGLFARPQEYCKILAALLNEGKSPTTGATILKPDTVAEMFKNQIPDFPDFGRQGIPAAKPDLTNPAPDIYPVAGNGPQGWGLTFMLSNGGHTGRSRSTAHWAGLANCWWWCDPENGVAGMIATQILPFGDANVLKLWSDVEAEVYVGLHAAEAGK</sequence>
<dbReference type="InterPro" id="IPR050789">
    <property type="entry name" value="Diverse_Enzym_Activities"/>
</dbReference>
<evidence type="ECO:0000313" key="3">
    <source>
        <dbReference type="Proteomes" id="UP001140453"/>
    </source>
</evidence>
<protein>
    <recommendedName>
        <fullName evidence="1">Beta-lactamase-related domain-containing protein</fullName>
    </recommendedName>
</protein>
<dbReference type="PANTHER" id="PTHR43283">
    <property type="entry name" value="BETA-LACTAMASE-RELATED"/>
    <property type="match status" value="1"/>
</dbReference>
<evidence type="ECO:0000259" key="1">
    <source>
        <dbReference type="Pfam" id="PF00144"/>
    </source>
</evidence>
<evidence type="ECO:0000313" key="2">
    <source>
        <dbReference type="EMBL" id="KAJ4396077.1"/>
    </source>
</evidence>
<dbReference type="InterPro" id="IPR001466">
    <property type="entry name" value="Beta-lactam-related"/>
</dbReference>
<proteinExistence type="predicted"/>
<dbReference type="OrthoDB" id="428260at2759"/>
<organism evidence="2 3">
    <name type="scientific">Gnomoniopsis smithogilvyi</name>
    <dbReference type="NCBI Taxonomy" id="1191159"/>
    <lineage>
        <taxon>Eukaryota</taxon>
        <taxon>Fungi</taxon>
        <taxon>Dikarya</taxon>
        <taxon>Ascomycota</taxon>
        <taxon>Pezizomycotina</taxon>
        <taxon>Sordariomycetes</taxon>
        <taxon>Sordariomycetidae</taxon>
        <taxon>Diaporthales</taxon>
        <taxon>Gnomoniaceae</taxon>
        <taxon>Gnomoniopsis</taxon>
    </lineage>
</organism>
<dbReference type="AlphaFoldDB" id="A0A9W9D035"/>
<name>A0A9W9D035_9PEZI</name>
<dbReference type="Pfam" id="PF00144">
    <property type="entry name" value="Beta-lactamase"/>
    <property type="match status" value="1"/>
</dbReference>
<feature type="domain" description="Beta-lactamase-related" evidence="1">
    <location>
        <begin position="19"/>
        <end position="389"/>
    </location>
</feature>
<keyword evidence="3" id="KW-1185">Reference proteome</keyword>
<dbReference type="Gene3D" id="3.40.710.10">
    <property type="entry name" value="DD-peptidase/beta-lactamase superfamily"/>
    <property type="match status" value="1"/>
</dbReference>
<gene>
    <name evidence="2" type="ORF">N0V93_000294</name>
</gene>
<dbReference type="InterPro" id="IPR012338">
    <property type="entry name" value="Beta-lactam/transpept-like"/>
</dbReference>
<comment type="caution">
    <text evidence="2">The sequence shown here is derived from an EMBL/GenBank/DDBJ whole genome shotgun (WGS) entry which is preliminary data.</text>
</comment>
<dbReference type="Proteomes" id="UP001140453">
    <property type="component" value="Unassembled WGS sequence"/>
</dbReference>
<dbReference type="SUPFAM" id="SSF56601">
    <property type="entry name" value="beta-lactamase/transpeptidase-like"/>
    <property type="match status" value="1"/>
</dbReference>